<feature type="signal peptide" evidence="2">
    <location>
        <begin position="1"/>
        <end position="20"/>
    </location>
</feature>
<evidence type="ECO:0000256" key="2">
    <source>
        <dbReference type="SAM" id="SignalP"/>
    </source>
</evidence>
<keyword evidence="2" id="KW-0732">Signal</keyword>
<comment type="caution">
    <text evidence="3">The sequence shown here is derived from an EMBL/GenBank/DDBJ whole genome shotgun (WGS) entry which is preliminary data.</text>
</comment>
<evidence type="ECO:0000313" key="4">
    <source>
        <dbReference type="Proteomes" id="UP000474957"/>
    </source>
</evidence>
<evidence type="ECO:0000256" key="1">
    <source>
        <dbReference type="SAM" id="Phobius"/>
    </source>
</evidence>
<dbReference type="Proteomes" id="UP000474957">
    <property type="component" value="Unassembled WGS sequence"/>
</dbReference>
<organism evidence="3 4">
    <name type="scientific">Halovulum marinum</name>
    <dbReference type="NCBI Taxonomy" id="2662447"/>
    <lineage>
        <taxon>Bacteria</taxon>
        <taxon>Pseudomonadati</taxon>
        <taxon>Pseudomonadota</taxon>
        <taxon>Alphaproteobacteria</taxon>
        <taxon>Rhodobacterales</taxon>
        <taxon>Paracoccaceae</taxon>
        <taxon>Halovulum</taxon>
    </lineage>
</organism>
<dbReference type="EMBL" id="WIND01000073">
    <property type="protein sequence ID" value="MSU92287.1"/>
    <property type="molecule type" value="Genomic_DNA"/>
</dbReference>
<dbReference type="InterPro" id="IPR019088">
    <property type="entry name" value="CHP02186-rel_TM"/>
</dbReference>
<dbReference type="AlphaFoldDB" id="A0A6L5Z772"/>
<protein>
    <recommendedName>
        <fullName evidence="5">Transmembrane protein</fullName>
    </recommendedName>
</protein>
<sequence>MRPLLLALGLAAAAAHGAGAQGGDTAPAEQAVGGLSQNRVSITAGFDGSEIFVFGAVRREAPVPQDAGPLDVVITVEGPTLPVTVRRKERVLGIWVNTDSVRIDEAPSFYAIASTGPLDQILSETARLRHRIGFDKAVRTVGARSQVEDPQSFLDAVVRIRLRNGLYNRQDDTVNLREETLFSTEVQLPANLVEGEYSARMYLVRDRQVQHLTQQVITVRKDGLERLIYTTAQERPLLYGLLSLAVALAAGWAASEVFRFLRR</sequence>
<accession>A0A6L5Z772</accession>
<keyword evidence="1" id="KW-1133">Transmembrane helix</keyword>
<gene>
    <name evidence="3" type="ORF">GE300_22415</name>
</gene>
<keyword evidence="4" id="KW-1185">Reference proteome</keyword>
<feature type="transmembrane region" description="Helical" evidence="1">
    <location>
        <begin position="237"/>
        <end position="261"/>
    </location>
</feature>
<keyword evidence="1" id="KW-0812">Transmembrane</keyword>
<proteinExistence type="predicted"/>
<reference evidence="3 4" key="1">
    <citation type="submission" date="2019-10" db="EMBL/GenBank/DDBJ databases">
        <title>Cognatihalovulum marinum gen. nov. sp. nov., a new member of the family Rhodobacteraceae isolated from deep seawater of the Northwest Indian Ocean.</title>
        <authorList>
            <person name="Ruan C."/>
            <person name="Wang J."/>
            <person name="Zheng X."/>
            <person name="Song L."/>
            <person name="Zhu Y."/>
            <person name="Huang Y."/>
            <person name="Lu Z."/>
            <person name="Du W."/>
            <person name="Huang L."/>
            <person name="Dai X."/>
        </authorList>
    </citation>
    <scope>NUCLEOTIDE SEQUENCE [LARGE SCALE GENOMIC DNA]</scope>
    <source>
        <strain evidence="3 4">2CG4</strain>
    </source>
</reference>
<keyword evidence="1" id="KW-0472">Membrane</keyword>
<name>A0A6L5Z772_9RHOB</name>
<dbReference type="Pfam" id="PF09608">
    <property type="entry name" value="Alph_Pro_TM"/>
    <property type="match status" value="1"/>
</dbReference>
<feature type="chain" id="PRO_5026983426" description="Transmembrane protein" evidence="2">
    <location>
        <begin position="21"/>
        <end position="263"/>
    </location>
</feature>
<evidence type="ECO:0000313" key="3">
    <source>
        <dbReference type="EMBL" id="MSU92287.1"/>
    </source>
</evidence>
<evidence type="ECO:0008006" key="5">
    <source>
        <dbReference type="Google" id="ProtNLM"/>
    </source>
</evidence>